<dbReference type="GeneID" id="38110599"/>
<gene>
    <name evidence="4" type="ORF">DSM5745_00229</name>
</gene>
<name>A0A3D8T2X4_9EURO</name>
<comment type="similarity">
    <text evidence="1">Belongs to the ATP-dependent AMP-binding enzyme family.</text>
</comment>
<evidence type="ECO:0000313" key="5">
    <source>
        <dbReference type="Proteomes" id="UP000256690"/>
    </source>
</evidence>
<dbReference type="SUPFAM" id="SSF56801">
    <property type="entry name" value="Acetyl-CoA synthetase-like"/>
    <property type="match status" value="1"/>
</dbReference>
<dbReference type="InterPro" id="IPR025110">
    <property type="entry name" value="AMP-bd_C"/>
</dbReference>
<dbReference type="OrthoDB" id="6614653at2759"/>
<evidence type="ECO:0000256" key="1">
    <source>
        <dbReference type="ARBA" id="ARBA00006432"/>
    </source>
</evidence>
<dbReference type="PANTHER" id="PTHR43201:SF8">
    <property type="entry name" value="ACYL-COA SYNTHETASE FAMILY MEMBER 3"/>
    <property type="match status" value="1"/>
</dbReference>
<dbReference type="Gene3D" id="3.30.300.30">
    <property type="match status" value="1"/>
</dbReference>
<dbReference type="EMBL" id="PVWQ01000001">
    <property type="protein sequence ID" value="RDW92907.1"/>
    <property type="molecule type" value="Genomic_DNA"/>
</dbReference>
<feature type="domain" description="AMP-binding enzyme C-terminal" evidence="3">
    <location>
        <begin position="162"/>
        <end position="245"/>
    </location>
</feature>
<dbReference type="InterPro" id="IPR042099">
    <property type="entry name" value="ANL_N_sf"/>
</dbReference>
<evidence type="ECO:0000313" key="4">
    <source>
        <dbReference type="EMBL" id="RDW92907.1"/>
    </source>
</evidence>
<dbReference type="AlphaFoldDB" id="A0A3D8T2X4"/>
<dbReference type="Gene3D" id="3.40.50.12780">
    <property type="entry name" value="N-terminal domain of ligase-like"/>
    <property type="match status" value="1"/>
</dbReference>
<dbReference type="InterPro" id="IPR045851">
    <property type="entry name" value="AMP-bd_C_sf"/>
</dbReference>
<evidence type="ECO:0008006" key="6">
    <source>
        <dbReference type="Google" id="ProtNLM"/>
    </source>
</evidence>
<reference evidence="4 5" key="1">
    <citation type="journal article" date="2018" name="IMA Fungus">
        <title>IMA Genome-F 9: Draft genome sequence of Annulohypoxylon stygium, Aspergillus mulundensis, Berkeleyomyces basicola (syn. Thielaviopsis basicola), Ceratocystis smalleyi, two Cercospora beticola strains, Coleophoma cylindrospora, Fusarium fracticaudum, Phialophora cf. hyalina, and Morchella septimelata.</title>
        <authorList>
            <person name="Wingfield B.D."/>
            <person name="Bills G.F."/>
            <person name="Dong Y."/>
            <person name="Huang W."/>
            <person name="Nel W.J."/>
            <person name="Swalarsk-Parry B.S."/>
            <person name="Vaghefi N."/>
            <person name="Wilken P.M."/>
            <person name="An Z."/>
            <person name="de Beer Z.W."/>
            <person name="De Vos L."/>
            <person name="Chen L."/>
            <person name="Duong T.A."/>
            <person name="Gao Y."/>
            <person name="Hammerbacher A."/>
            <person name="Kikkert J.R."/>
            <person name="Li Y."/>
            <person name="Li H."/>
            <person name="Li K."/>
            <person name="Li Q."/>
            <person name="Liu X."/>
            <person name="Ma X."/>
            <person name="Naidoo K."/>
            <person name="Pethybridge S.J."/>
            <person name="Sun J."/>
            <person name="Steenkamp E.T."/>
            <person name="van der Nest M.A."/>
            <person name="van Wyk S."/>
            <person name="Wingfield M.J."/>
            <person name="Xiong C."/>
            <person name="Yue Q."/>
            <person name="Zhang X."/>
        </authorList>
    </citation>
    <scope>NUCLEOTIDE SEQUENCE [LARGE SCALE GENOMIC DNA]</scope>
    <source>
        <strain evidence="4 5">DSM 5745</strain>
    </source>
</reference>
<dbReference type="STRING" id="1810919.A0A3D8T2X4"/>
<accession>A0A3D8T2X4</accession>
<keyword evidence="5" id="KW-1185">Reference proteome</keyword>
<evidence type="ECO:0000259" key="3">
    <source>
        <dbReference type="Pfam" id="PF13193"/>
    </source>
</evidence>
<dbReference type="PANTHER" id="PTHR43201">
    <property type="entry name" value="ACYL-COA SYNTHETASE"/>
    <property type="match status" value="1"/>
</dbReference>
<dbReference type="InterPro" id="IPR000873">
    <property type="entry name" value="AMP-dep_synth/lig_dom"/>
</dbReference>
<feature type="domain" description="AMP-dependent synthetase/ligase" evidence="2">
    <location>
        <begin position="23"/>
        <end position="113"/>
    </location>
</feature>
<protein>
    <recommendedName>
        <fullName evidence="6">AMP-dependent synthetase/ligase domain-containing protein</fullName>
    </recommendedName>
</protein>
<evidence type="ECO:0000259" key="2">
    <source>
        <dbReference type="Pfam" id="PF00501"/>
    </source>
</evidence>
<sequence length="318" mass="35452">MKEAYEENLAGLPGDEREAYVSGFKNLERIRCSGAFLAPQLWRFWWALAGLPLKNAYGSTECGGGVTEVDVSRKSNVINSVGRLVTDPAIELKLSEETRGEFLVKSPWMLIEYIGNKDATRASFTDDGFLKTGDIGHLDGDEYVFDGRKNDDFIERVPRLAVEAAIFSLPYIAEAHVLRVPDHETRAVAAALIRIKPGPSSPSASEMTIARLHADLSPVLPAYMRPYLLRVLESTEEIPYTASQKPVKSEMLKRFFGVPVDGFWDDEEPTTGVQVWPQRFSLVGPPPDTAYRTSEASSWQGQRPWEWGTWQAAGEDIP</sequence>
<dbReference type="RefSeq" id="XP_026608090.1">
    <property type="nucleotide sequence ID" value="XM_026742245.1"/>
</dbReference>
<dbReference type="Proteomes" id="UP000256690">
    <property type="component" value="Unassembled WGS sequence"/>
</dbReference>
<dbReference type="Pfam" id="PF13193">
    <property type="entry name" value="AMP-binding_C"/>
    <property type="match status" value="1"/>
</dbReference>
<dbReference type="Pfam" id="PF00501">
    <property type="entry name" value="AMP-binding"/>
    <property type="match status" value="1"/>
</dbReference>
<proteinExistence type="inferred from homology"/>
<dbReference type="GO" id="GO:0006631">
    <property type="term" value="P:fatty acid metabolic process"/>
    <property type="evidence" value="ECO:0007669"/>
    <property type="project" value="TreeGrafter"/>
</dbReference>
<comment type="caution">
    <text evidence="4">The sequence shown here is derived from an EMBL/GenBank/DDBJ whole genome shotgun (WGS) entry which is preliminary data.</text>
</comment>
<dbReference type="GO" id="GO:0031956">
    <property type="term" value="F:medium-chain fatty acid-CoA ligase activity"/>
    <property type="evidence" value="ECO:0007669"/>
    <property type="project" value="TreeGrafter"/>
</dbReference>
<organism evidence="4 5">
    <name type="scientific">Aspergillus mulundensis</name>
    <dbReference type="NCBI Taxonomy" id="1810919"/>
    <lineage>
        <taxon>Eukaryota</taxon>
        <taxon>Fungi</taxon>
        <taxon>Dikarya</taxon>
        <taxon>Ascomycota</taxon>
        <taxon>Pezizomycotina</taxon>
        <taxon>Eurotiomycetes</taxon>
        <taxon>Eurotiomycetidae</taxon>
        <taxon>Eurotiales</taxon>
        <taxon>Aspergillaceae</taxon>
        <taxon>Aspergillus</taxon>
        <taxon>Aspergillus subgen. Nidulantes</taxon>
    </lineage>
</organism>